<dbReference type="Proteomes" id="UP001189429">
    <property type="component" value="Unassembled WGS sequence"/>
</dbReference>
<evidence type="ECO:0000256" key="1">
    <source>
        <dbReference type="SAM" id="MobiDB-lite"/>
    </source>
</evidence>
<organism evidence="2 3">
    <name type="scientific">Prorocentrum cordatum</name>
    <dbReference type="NCBI Taxonomy" id="2364126"/>
    <lineage>
        <taxon>Eukaryota</taxon>
        <taxon>Sar</taxon>
        <taxon>Alveolata</taxon>
        <taxon>Dinophyceae</taxon>
        <taxon>Prorocentrales</taxon>
        <taxon>Prorocentraceae</taxon>
        <taxon>Prorocentrum</taxon>
    </lineage>
</organism>
<feature type="compositionally biased region" description="Basic and acidic residues" evidence="1">
    <location>
        <begin position="884"/>
        <end position="896"/>
    </location>
</feature>
<gene>
    <name evidence="2" type="ORF">PCOR1329_LOCUS17350</name>
</gene>
<proteinExistence type="predicted"/>
<accession>A0ABN9R3R3</accession>
<dbReference type="EMBL" id="CAUYUJ010005373">
    <property type="protein sequence ID" value="CAK0813413.1"/>
    <property type="molecule type" value="Genomic_DNA"/>
</dbReference>
<feature type="region of interest" description="Disordered" evidence="1">
    <location>
        <begin position="884"/>
        <end position="925"/>
    </location>
</feature>
<keyword evidence="3" id="KW-1185">Reference proteome</keyword>
<name>A0ABN9R3R3_9DINO</name>
<comment type="caution">
    <text evidence="2">The sequence shown here is derived from an EMBL/GenBank/DDBJ whole genome shotgun (WGS) entry which is preliminary data.</text>
</comment>
<protein>
    <submittedName>
        <fullName evidence="2">Uncharacterized protein</fullName>
    </submittedName>
</protein>
<feature type="region of interest" description="Disordered" evidence="1">
    <location>
        <begin position="1"/>
        <end position="33"/>
    </location>
</feature>
<sequence length="946" mass="103703">MAKRAPGAPESDPRSKKAKGKAKPPAQVQGNAPAVGLAAPGATCINAEFHHMLSQCEQKILNHQVFHDVCNGDPTGDCGTPAYDEGEAGRRLQAGQDYVASCPLFWLNLRYELQPNVPKCRQRIENLKAHFFGKPGPMPGNGITVSHVMGEDLPHKRKGQLRAVCSPELRDALRMAIAEDVDTGDEDKLNAWAKILMSIPFRFKVVQEGHYLSTLFEGVVQQREDIGVLHDNTRMSALLRSYEIVDLKTQLEVTEGTQNKHKLADYYKKIKYSPTSEAVSITFVEATLTLHNNVLCVPEVRDVCFKFDGIGIKNPMDSVHKYRQIAMGCDNKKDLMVWSFNMTWDWWNRTDGNDSISIRSLRGDAAGWGGVSLVKLFINKLTLGNALWKKMDEFNWDVNVKESMKDLTKDVESCRLKLGYHDDPDKVPVKDLADRSLWPESADKFLLLFEVLVYGYSLDVIMIKAMQQKKGVDEFLEFPEVSSYLRAVQAACARGTRKTSDAMSDGEGEVGASAPSAVAATALAENQSVVQKILSSASTDPSNVTDDVLQEAKNYSKSADRDVKSVVKLVSAATSMDELKAAIQKTSACKVVGSNKKHVAIVLDAKTLCEAGSQAKWRSPPTRPVQLSKLLGAVLAARGHDGQLHENDVLIGIDGDKNDFEEKVVKALAPLKLDNTKLLTIYTQDSVEKRLDRPGGSNTLTLTETVHLMTTTKFQYKVQPRKLLTGQTTRANALGPLAHANLADKTVTWTITWAEKKELLSVDNMPLPGGRCEGSDAASAASEKTEKVKPTDLVPAFYHESPPSLSVELAHLVQAVAIIDLTPGSGHWAMHAVRHRIPYCGVCFTEKHVATLYEKLISRSLDAKLDANDKDMYDASLASIVTKHTKEGNAPKKISETTDLPNTPATKPTPTPKPPGGGASRDALLQKIAALKEQQQAQPADADVDE</sequence>
<evidence type="ECO:0000313" key="3">
    <source>
        <dbReference type="Proteomes" id="UP001189429"/>
    </source>
</evidence>
<evidence type="ECO:0000313" key="2">
    <source>
        <dbReference type="EMBL" id="CAK0813413.1"/>
    </source>
</evidence>
<reference evidence="2" key="1">
    <citation type="submission" date="2023-10" db="EMBL/GenBank/DDBJ databases">
        <authorList>
            <person name="Chen Y."/>
            <person name="Shah S."/>
            <person name="Dougan E. K."/>
            <person name="Thang M."/>
            <person name="Chan C."/>
        </authorList>
    </citation>
    <scope>NUCLEOTIDE SEQUENCE [LARGE SCALE GENOMIC DNA]</scope>
</reference>